<name>A0A843XUI8_COLES</name>
<feature type="region of interest" description="Disordered" evidence="1">
    <location>
        <begin position="1"/>
        <end position="31"/>
    </location>
</feature>
<proteinExistence type="predicted"/>
<dbReference type="AlphaFoldDB" id="A0A843XUI8"/>
<feature type="non-terminal residue" evidence="2">
    <location>
        <position position="1"/>
    </location>
</feature>
<evidence type="ECO:0000313" key="3">
    <source>
        <dbReference type="Proteomes" id="UP000652761"/>
    </source>
</evidence>
<reference evidence="2" key="1">
    <citation type="submission" date="2017-07" db="EMBL/GenBank/DDBJ databases">
        <title>Taro Niue Genome Assembly and Annotation.</title>
        <authorList>
            <person name="Atibalentja N."/>
            <person name="Keating K."/>
            <person name="Fields C.J."/>
        </authorList>
    </citation>
    <scope>NUCLEOTIDE SEQUENCE</scope>
    <source>
        <strain evidence="2">Niue_2</strain>
        <tissue evidence="2">Leaf</tissue>
    </source>
</reference>
<organism evidence="2 3">
    <name type="scientific">Colocasia esculenta</name>
    <name type="common">Wild taro</name>
    <name type="synonym">Arum esculentum</name>
    <dbReference type="NCBI Taxonomy" id="4460"/>
    <lineage>
        <taxon>Eukaryota</taxon>
        <taxon>Viridiplantae</taxon>
        <taxon>Streptophyta</taxon>
        <taxon>Embryophyta</taxon>
        <taxon>Tracheophyta</taxon>
        <taxon>Spermatophyta</taxon>
        <taxon>Magnoliopsida</taxon>
        <taxon>Liliopsida</taxon>
        <taxon>Araceae</taxon>
        <taxon>Aroideae</taxon>
        <taxon>Colocasieae</taxon>
        <taxon>Colocasia</taxon>
    </lineage>
</organism>
<dbReference type="Proteomes" id="UP000652761">
    <property type="component" value="Unassembled WGS sequence"/>
</dbReference>
<keyword evidence="3" id="KW-1185">Reference proteome</keyword>
<evidence type="ECO:0000256" key="1">
    <source>
        <dbReference type="SAM" id="MobiDB-lite"/>
    </source>
</evidence>
<evidence type="ECO:0000313" key="2">
    <source>
        <dbReference type="EMBL" id="MQM22721.1"/>
    </source>
</evidence>
<protein>
    <submittedName>
        <fullName evidence="2">Uncharacterized protein</fullName>
    </submittedName>
</protein>
<gene>
    <name evidence="2" type="ORF">Taro_055777</name>
</gene>
<sequence length="139" mass="16251">MAQSKGRNVKKRSTSVDTSPGQVDTRDRSQRNMLTGFHLRSTLNQIGYKYPPIGYPTCKNPFRASQKSCWRLEGFSSLFLPSWCFLKPNSHMLKCEKWRLTLKKQLDHLKEADQVEADFCEEFKEDPEDQNCRASPWNF</sequence>
<accession>A0A843XUI8</accession>
<dbReference type="EMBL" id="NMUH01013737">
    <property type="protein sequence ID" value="MQM22721.1"/>
    <property type="molecule type" value="Genomic_DNA"/>
</dbReference>
<comment type="caution">
    <text evidence="2">The sequence shown here is derived from an EMBL/GenBank/DDBJ whole genome shotgun (WGS) entry which is preliminary data.</text>
</comment>